<feature type="compositionally biased region" description="Polar residues" evidence="1">
    <location>
        <begin position="615"/>
        <end position="626"/>
    </location>
</feature>
<protein>
    <submittedName>
        <fullName evidence="2">Uncharacterized protein</fullName>
    </submittedName>
</protein>
<organism evidence="2 3">
    <name type="scientific">Diaporthe australafricana</name>
    <dbReference type="NCBI Taxonomy" id="127596"/>
    <lineage>
        <taxon>Eukaryota</taxon>
        <taxon>Fungi</taxon>
        <taxon>Dikarya</taxon>
        <taxon>Ascomycota</taxon>
        <taxon>Pezizomycotina</taxon>
        <taxon>Sordariomycetes</taxon>
        <taxon>Sordariomycetidae</taxon>
        <taxon>Diaporthales</taxon>
        <taxon>Diaporthaceae</taxon>
        <taxon>Diaporthe</taxon>
    </lineage>
</organism>
<keyword evidence="3" id="KW-1185">Reference proteome</keyword>
<gene>
    <name evidence="2" type="ORF">Daus18300_000671</name>
</gene>
<dbReference type="InterPro" id="IPR018465">
    <property type="entry name" value="Scm3/HJURP"/>
</dbReference>
<proteinExistence type="predicted"/>
<dbReference type="PANTHER" id="PTHR15992">
    <property type="entry name" value="HOLLIDAY JUNCTION RECOGNITION PROTEIN"/>
    <property type="match status" value="1"/>
</dbReference>
<reference evidence="2 3" key="1">
    <citation type="journal article" date="2024" name="IMA Fungus">
        <title>IMA Genome - F19 : A genome assembly and annotation guide to empower mycologists, including annotated draft genome sequences of Ceratocystis pirilliformis, Diaporthe australafricana, Fusarium ophioides, Paecilomyces lecythidis, and Sporothrix stenoceras.</title>
        <authorList>
            <person name="Aylward J."/>
            <person name="Wilson A.M."/>
            <person name="Visagie C.M."/>
            <person name="Spraker J."/>
            <person name="Barnes I."/>
            <person name="Buitendag C."/>
            <person name="Ceriani C."/>
            <person name="Del Mar Angel L."/>
            <person name="du Plessis D."/>
            <person name="Fuchs T."/>
            <person name="Gasser K."/>
            <person name="Kramer D."/>
            <person name="Li W."/>
            <person name="Munsamy K."/>
            <person name="Piso A."/>
            <person name="Price J.L."/>
            <person name="Sonnekus B."/>
            <person name="Thomas C."/>
            <person name="van der Nest A."/>
            <person name="van Dijk A."/>
            <person name="van Heerden A."/>
            <person name="van Vuuren N."/>
            <person name="Yilmaz N."/>
            <person name="Duong T.A."/>
            <person name="van der Merwe N.A."/>
            <person name="Wingfield M.J."/>
            <person name="Wingfield B.D."/>
        </authorList>
    </citation>
    <scope>NUCLEOTIDE SEQUENCE [LARGE SCALE GENOMIC DNA]</scope>
    <source>
        <strain evidence="2 3">CMW 18300</strain>
    </source>
</reference>
<feature type="region of interest" description="Disordered" evidence="1">
    <location>
        <begin position="297"/>
        <end position="358"/>
    </location>
</feature>
<evidence type="ECO:0000313" key="2">
    <source>
        <dbReference type="EMBL" id="KAL1882185.1"/>
    </source>
</evidence>
<feature type="compositionally biased region" description="Basic and acidic residues" evidence="1">
    <location>
        <begin position="562"/>
        <end position="571"/>
    </location>
</feature>
<feature type="compositionally biased region" description="Polar residues" evidence="1">
    <location>
        <begin position="120"/>
        <end position="131"/>
    </location>
</feature>
<dbReference type="PANTHER" id="PTHR15992:SF5">
    <property type="entry name" value="HOLLIDAY JUNCTION RECOGNITION PROTEIN"/>
    <property type="match status" value="1"/>
</dbReference>
<feature type="compositionally biased region" description="Polar residues" evidence="1">
    <location>
        <begin position="521"/>
        <end position="531"/>
    </location>
</feature>
<feature type="compositionally biased region" description="Low complexity" evidence="1">
    <location>
        <begin position="738"/>
        <end position="755"/>
    </location>
</feature>
<feature type="compositionally biased region" description="Polar residues" evidence="1">
    <location>
        <begin position="847"/>
        <end position="860"/>
    </location>
</feature>
<feature type="region of interest" description="Disordered" evidence="1">
    <location>
        <begin position="670"/>
        <end position="784"/>
    </location>
</feature>
<dbReference type="EMBL" id="JAWRVE010000004">
    <property type="protein sequence ID" value="KAL1882185.1"/>
    <property type="molecule type" value="Genomic_DNA"/>
</dbReference>
<feature type="region of interest" description="Disordered" evidence="1">
    <location>
        <begin position="1"/>
        <end position="50"/>
    </location>
</feature>
<evidence type="ECO:0000256" key="1">
    <source>
        <dbReference type="SAM" id="MobiDB-lite"/>
    </source>
</evidence>
<feature type="compositionally biased region" description="Polar residues" evidence="1">
    <location>
        <begin position="675"/>
        <end position="686"/>
    </location>
</feature>
<sequence>MERPAKRQRISLGSLGTDDEDEDELDCEPNELNQRRDPAYQLEQARSRASNKLKSRFEDIFAKYEKDFTGVGDEINLSTGEVVVNNGHLQSIVGAQEFGDGDSDGDEDENFSRTERPGHGTSNWDSGTRSSDALASRNPLILVDSSLDWPRPVAGMAGPMVLSSMMFPAHESFMPPDRSFDSWESGHTKGIDPAWQAPELPRPAFLSPHFGAQAQQYRRGTGQITKKVARRSLLDSRGQDGDDEDVLGVPGNVLGKKESPLIKNKFPAVGSSPNNDSSLHEMIQDVIENIADTSPLVEKPRKGSSVTKAPEKTRMKPIWPDADRKGRQDRYQTSKNRRQTKLKADGISSSGDSAVLSDNKGRGYQVMVASPVKAVQVHKTRKSRTLSEQHPAVTLDEPDISGTDEDSFLDITGNTPVKPAGQTLYVEIKARKLSQNDGGFARYYLENDEVETVDRDFSGVEISDQRPQQSSLCTPLDTEENAADPQDEKHVAESATNGIDPEIKEPSDDGAFGRTKPNPASAFSQGENPTTRKTRKQKYAAAPAGIDGSAHQESRPTVLQQHAKERFERNVVDPSYAFSDDENLLPRREKSNRLNSEPVSRANRVAQDTSKVDTESNTGAFQQTNLALHAPNQERRNRAVRTSPKSIVERDTAMDEIEVFKPSQVQTPEYMASFDDSQAMPSSASYRRTRSNRSDEAAVEQLRPQATEKTDARTLKGRCQRKSGDGILGPLGLGHQPASAVASVSVDAEVDATSSEPPKAAESAQLPPSTPQPKSKSRPEKTASCKSGLISLLSDDEDDQDEISFNLADFTPSGHHRIVALRPHHYQTATASTTKKRRGGSLLFGPASTSKANRHSTPGSDSKGRKNRRRSTNSLARSVIKVRRESPRAPSPAGSVVQTPGGTKRRCGEDGFRCERDFCFVCISI</sequence>
<feature type="region of interest" description="Disordered" evidence="1">
    <location>
        <begin position="459"/>
        <end position="654"/>
    </location>
</feature>
<comment type="caution">
    <text evidence="2">The sequence shown here is derived from an EMBL/GenBank/DDBJ whole genome shotgun (WGS) entry which is preliminary data.</text>
</comment>
<feature type="compositionally biased region" description="Acidic residues" evidence="1">
    <location>
        <begin position="99"/>
        <end position="109"/>
    </location>
</feature>
<dbReference type="Gene3D" id="1.10.20.10">
    <property type="entry name" value="Histone, subunit A"/>
    <property type="match status" value="1"/>
</dbReference>
<name>A0ABR3Y2K7_9PEZI</name>
<feature type="compositionally biased region" description="Acidic residues" evidence="1">
    <location>
        <begin position="17"/>
        <end position="29"/>
    </location>
</feature>
<feature type="region of interest" description="Disordered" evidence="1">
    <location>
        <begin position="829"/>
        <end position="907"/>
    </location>
</feature>
<feature type="region of interest" description="Disordered" evidence="1">
    <location>
        <begin position="95"/>
        <end position="131"/>
    </location>
</feature>
<accession>A0ABR3Y2K7</accession>
<feature type="compositionally biased region" description="Basic and acidic residues" evidence="1">
    <location>
        <begin position="321"/>
        <end position="332"/>
    </location>
</feature>
<dbReference type="Pfam" id="PF10384">
    <property type="entry name" value="Scm3"/>
    <property type="match status" value="1"/>
</dbReference>
<dbReference type="Proteomes" id="UP001583177">
    <property type="component" value="Unassembled WGS sequence"/>
</dbReference>
<dbReference type="InterPro" id="IPR009072">
    <property type="entry name" value="Histone-fold"/>
</dbReference>
<evidence type="ECO:0000313" key="3">
    <source>
        <dbReference type="Proteomes" id="UP001583177"/>
    </source>
</evidence>